<organism evidence="1">
    <name type="scientific">uncultured bacterium A1Q1_fos_2004</name>
    <dbReference type="NCBI Taxonomy" id="1256557"/>
    <lineage>
        <taxon>Bacteria</taxon>
        <taxon>environmental samples</taxon>
    </lineage>
</organism>
<sequence length="75" mass="8496">MLDTIKATMPPEKIEAIMLRALELAEETKSWRGYLAVLEFAASYALGKPTPRPEAEKENHIDVILARMRTPLSDR</sequence>
<accession>L7VT97</accession>
<proteinExistence type="predicted"/>
<name>L7VT97_9BACT</name>
<protein>
    <submittedName>
        <fullName evidence="1">Uncharacterized protein</fullName>
    </submittedName>
</protein>
<dbReference type="EMBL" id="JX649899">
    <property type="protein sequence ID" value="AGC72347.1"/>
    <property type="molecule type" value="Genomic_DNA"/>
</dbReference>
<reference evidence="1" key="1">
    <citation type="submission" date="2012-09" db="EMBL/GenBank/DDBJ databases">
        <title>Metagenomic Characterization of a Microbial Community in Wastewater Detects High Levels of Antibiotic Resistance.</title>
        <authorList>
            <person name="Abrams M."/>
            <person name="Caldwell A."/>
            <person name="Vandaei E."/>
            <person name="Lee W."/>
            <person name="Perrott J."/>
            <person name="Khan S.Y."/>
            <person name="Ta J."/>
            <person name="Romero D."/>
            <person name="Nguyen V."/>
            <person name="Pourmand N."/>
            <person name="Ouverney C.C."/>
        </authorList>
    </citation>
    <scope>NUCLEOTIDE SEQUENCE</scope>
</reference>
<dbReference type="AlphaFoldDB" id="L7VT97"/>
<evidence type="ECO:0000313" key="1">
    <source>
        <dbReference type="EMBL" id="AGC72347.1"/>
    </source>
</evidence>